<feature type="transmembrane region" description="Helical" evidence="1">
    <location>
        <begin position="372"/>
        <end position="396"/>
    </location>
</feature>
<protein>
    <recommendedName>
        <fullName evidence="4">O-antigen polymerase</fullName>
    </recommendedName>
</protein>
<feature type="transmembrane region" description="Helical" evidence="1">
    <location>
        <begin position="402"/>
        <end position="419"/>
    </location>
</feature>
<evidence type="ECO:0000256" key="1">
    <source>
        <dbReference type="SAM" id="Phobius"/>
    </source>
</evidence>
<dbReference type="PANTHER" id="PTHR37422:SF13">
    <property type="entry name" value="LIPOPOLYSACCHARIDE BIOSYNTHESIS PROTEIN PA4999-RELATED"/>
    <property type="match status" value="1"/>
</dbReference>
<gene>
    <name evidence="2" type="ORF">A3A20_02425</name>
</gene>
<organism evidence="2 3">
    <name type="scientific">Candidatus Wolfebacteria bacterium RIFCSPLOWO2_01_FULL_45_19</name>
    <dbReference type="NCBI Taxonomy" id="1802557"/>
    <lineage>
        <taxon>Bacteria</taxon>
        <taxon>Candidatus Wolfeibacteriota</taxon>
    </lineage>
</organism>
<dbReference type="InterPro" id="IPR051533">
    <property type="entry name" value="WaaL-like"/>
</dbReference>
<feature type="transmembrane region" description="Helical" evidence="1">
    <location>
        <begin position="163"/>
        <end position="184"/>
    </location>
</feature>
<evidence type="ECO:0000313" key="2">
    <source>
        <dbReference type="EMBL" id="OGM91160.1"/>
    </source>
</evidence>
<feature type="transmembrane region" description="Helical" evidence="1">
    <location>
        <begin position="126"/>
        <end position="143"/>
    </location>
</feature>
<comment type="caution">
    <text evidence="2">The sequence shown here is derived from an EMBL/GenBank/DDBJ whole genome shotgun (WGS) entry which is preliminary data.</text>
</comment>
<keyword evidence="1" id="KW-0812">Transmembrane</keyword>
<sequence>MNWWAVALLILLVLAIGLTPRIPIGTVDGLGRIIDIRGEDILMLVLIPVWFFAFLRSRKKDIPLLAPILFWLGIGLVSLLVNWLFLDGNIARGIFYYAKELQFFFVYFFTFLFISGLAVSNLLMRVWLGVGLANISWVFYQLFFTERGFGEYGTAALNEWGVFPTGSFFLILFVFLFNWWLYSYWKQGEISEQKQYLYLIAILSIIIGILGALSKTAIYGFWFALAISLALYVWNTRTLKTAVASSLLFAGVGAFTFGAYFSLILPNFPGADRIISINSASQLYHEIKRVRLDDEIIPQMQEAFLQANQHPILYAIGHGKGAILTSPESHNQYLRNFVETGIAGSMIFIALIISILLAAWKRFNSSENTLAAGLSSGIIAATLTMLFISLAADAFIVVKLNMTYWFFMGLAMAMLYKNINGNTETKRN</sequence>
<evidence type="ECO:0000313" key="3">
    <source>
        <dbReference type="Proteomes" id="UP000178946"/>
    </source>
</evidence>
<keyword evidence="1" id="KW-0472">Membrane</keyword>
<proteinExistence type="predicted"/>
<dbReference type="STRING" id="1802557.A3A20_02425"/>
<feature type="transmembrane region" description="Helical" evidence="1">
    <location>
        <begin position="247"/>
        <end position="265"/>
    </location>
</feature>
<feature type="transmembrane region" description="Helical" evidence="1">
    <location>
        <begin position="341"/>
        <end position="360"/>
    </location>
</feature>
<reference evidence="2 3" key="1">
    <citation type="journal article" date="2016" name="Nat. Commun.">
        <title>Thousands of microbial genomes shed light on interconnected biogeochemical processes in an aquifer system.</title>
        <authorList>
            <person name="Anantharaman K."/>
            <person name="Brown C.T."/>
            <person name="Hug L.A."/>
            <person name="Sharon I."/>
            <person name="Castelle C.J."/>
            <person name="Probst A.J."/>
            <person name="Thomas B.C."/>
            <person name="Singh A."/>
            <person name="Wilkins M.J."/>
            <person name="Karaoz U."/>
            <person name="Brodie E.L."/>
            <person name="Williams K.H."/>
            <person name="Hubbard S.S."/>
            <person name="Banfield J.F."/>
        </authorList>
    </citation>
    <scope>NUCLEOTIDE SEQUENCE [LARGE SCALE GENOMIC DNA]</scope>
</reference>
<keyword evidence="1" id="KW-1133">Transmembrane helix</keyword>
<feature type="transmembrane region" description="Helical" evidence="1">
    <location>
        <begin position="219"/>
        <end position="235"/>
    </location>
</feature>
<feature type="transmembrane region" description="Helical" evidence="1">
    <location>
        <begin position="101"/>
        <end position="119"/>
    </location>
</feature>
<accession>A0A1F8DRA9</accession>
<evidence type="ECO:0008006" key="4">
    <source>
        <dbReference type="Google" id="ProtNLM"/>
    </source>
</evidence>
<dbReference type="Proteomes" id="UP000178946">
    <property type="component" value="Unassembled WGS sequence"/>
</dbReference>
<dbReference type="EMBL" id="MGIR01000003">
    <property type="protein sequence ID" value="OGM91160.1"/>
    <property type="molecule type" value="Genomic_DNA"/>
</dbReference>
<name>A0A1F8DRA9_9BACT</name>
<feature type="transmembrane region" description="Helical" evidence="1">
    <location>
        <begin position="196"/>
        <end position="213"/>
    </location>
</feature>
<dbReference type="PANTHER" id="PTHR37422">
    <property type="entry name" value="TEICHURONIC ACID BIOSYNTHESIS PROTEIN TUAE"/>
    <property type="match status" value="1"/>
</dbReference>
<feature type="transmembrane region" description="Helical" evidence="1">
    <location>
        <begin position="41"/>
        <end position="57"/>
    </location>
</feature>
<feature type="transmembrane region" description="Helical" evidence="1">
    <location>
        <begin position="64"/>
        <end position="86"/>
    </location>
</feature>
<dbReference type="AlphaFoldDB" id="A0A1F8DRA9"/>